<dbReference type="RefSeq" id="WP_082633755.1">
    <property type="nucleotide sequence ID" value="NZ_LN885086.1"/>
</dbReference>
<evidence type="ECO:0000256" key="3">
    <source>
        <dbReference type="ARBA" id="ARBA00022727"/>
    </source>
</evidence>
<dbReference type="STRING" id="1715989.NITINOP_2312"/>
<keyword evidence="5 7" id="KW-0418">Kinase</keyword>
<dbReference type="GO" id="GO:0006235">
    <property type="term" value="P:dTTP biosynthetic process"/>
    <property type="evidence" value="ECO:0007669"/>
    <property type="project" value="UniProtKB-UniRule"/>
</dbReference>
<keyword evidence="10" id="KW-1185">Reference proteome</keyword>
<feature type="binding site" evidence="7">
    <location>
        <begin position="23"/>
        <end position="30"/>
    </location>
    <ligand>
        <name>ATP</name>
        <dbReference type="ChEBI" id="CHEBI:30616"/>
    </ligand>
</feature>
<keyword evidence="6 7" id="KW-0067">ATP-binding</keyword>
<dbReference type="AlphaFoldDB" id="A0A0S4KXZ4"/>
<evidence type="ECO:0000313" key="9">
    <source>
        <dbReference type="EMBL" id="CUQ67284.1"/>
    </source>
</evidence>
<dbReference type="NCBIfam" id="TIGR00041">
    <property type="entry name" value="DTMP_kinase"/>
    <property type="match status" value="1"/>
</dbReference>
<evidence type="ECO:0000256" key="1">
    <source>
        <dbReference type="ARBA" id="ARBA00009776"/>
    </source>
</evidence>
<evidence type="ECO:0000259" key="8">
    <source>
        <dbReference type="Pfam" id="PF02223"/>
    </source>
</evidence>
<evidence type="ECO:0000256" key="2">
    <source>
        <dbReference type="ARBA" id="ARBA00022679"/>
    </source>
</evidence>
<dbReference type="Gene3D" id="3.40.50.300">
    <property type="entry name" value="P-loop containing nucleotide triphosphate hydrolases"/>
    <property type="match status" value="1"/>
</dbReference>
<sequence length="249" mass="28852">MTMQEQAKSSPHPYPGKLIIVEGIDGSGKSTQLLLLHKWLEAKGHKVFFTEWNSSDLVKDTTKRGKKTKSLTPTTFSLLHAADFASRLYHHILPPLKAGMLVLADRYMYTAFARDVVRGVSREWIRKLYAFAIKPDMAFYYNVPIEVAISRLVHGTRGQFKYYEAGMDLNLSPDITESFRLFQSRILAEYDKIVDEFGLLTMDATEDIETQQERMRTLVEDALRGYKPRRGTYGRRTLFWRRFDVPRSE</sequence>
<dbReference type="PANTHER" id="PTHR10344">
    <property type="entry name" value="THYMIDYLATE KINASE"/>
    <property type="match status" value="1"/>
</dbReference>
<evidence type="ECO:0000313" key="10">
    <source>
        <dbReference type="Proteomes" id="UP000066284"/>
    </source>
</evidence>
<dbReference type="SUPFAM" id="SSF52540">
    <property type="entry name" value="P-loop containing nucleoside triphosphate hydrolases"/>
    <property type="match status" value="1"/>
</dbReference>
<dbReference type="Pfam" id="PF02223">
    <property type="entry name" value="Thymidylate_kin"/>
    <property type="match status" value="1"/>
</dbReference>
<dbReference type="InterPro" id="IPR039430">
    <property type="entry name" value="Thymidylate_kin-like_dom"/>
</dbReference>
<dbReference type="GO" id="GO:0004798">
    <property type="term" value="F:dTMP kinase activity"/>
    <property type="evidence" value="ECO:0007669"/>
    <property type="project" value="UniProtKB-UniRule"/>
</dbReference>
<dbReference type="GO" id="GO:0005737">
    <property type="term" value="C:cytoplasm"/>
    <property type="evidence" value="ECO:0007669"/>
    <property type="project" value="TreeGrafter"/>
</dbReference>
<comment type="similarity">
    <text evidence="1 7">Belongs to the thymidylate kinase family.</text>
</comment>
<name>A0A0S4KXZ4_9BACT</name>
<gene>
    <name evidence="7 9" type="primary">tmk</name>
    <name evidence="9" type="ORF">NITINOP_2312</name>
</gene>
<keyword evidence="4 7" id="KW-0547">Nucleotide-binding</keyword>
<feature type="domain" description="Thymidylate kinase-like" evidence="8">
    <location>
        <begin position="21"/>
        <end position="157"/>
    </location>
</feature>
<dbReference type="GO" id="GO:0005524">
    <property type="term" value="F:ATP binding"/>
    <property type="evidence" value="ECO:0007669"/>
    <property type="project" value="UniProtKB-UniRule"/>
</dbReference>
<dbReference type="PANTHER" id="PTHR10344:SF1">
    <property type="entry name" value="THYMIDYLATE KINASE"/>
    <property type="match status" value="1"/>
</dbReference>
<dbReference type="HAMAP" id="MF_00165">
    <property type="entry name" value="Thymidylate_kinase"/>
    <property type="match status" value="1"/>
</dbReference>
<reference evidence="10" key="1">
    <citation type="submission" date="2015-09" db="EMBL/GenBank/DDBJ databases">
        <authorList>
            <person name="Daims H."/>
        </authorList>
    </citation>
    <scope>NUCLEOTIDE SEQUENCE [LARGE SCALE GENOMIC DNA]</scope>
</reference>
<evidence type="ECO:0000256" key="4">
    <source>
        <dbReference type="ARBA" id="ARBA00022741"/>
    </source>
</evidence>
<keyword evidence="3 7" id="KW-0545">Nucleotide biosynthesis</keyword>
<organism evidence="9 10">
    <name type="scientific">Candidatus Nitrospira inopinata</name>
    <dbReference type="NCBI Taxonomy" id="1715989"/>
    <lineage>
        <taxon>Bacteria</taxon>
        <taxon>Pseudomonadati</taxon>
        <taxon>Nitrospirota</taxon>
        <taxon>Nitrospiria</taxon>
        <taxon>Nitrospirales</taxon>
        <taxon>Nitrospiraceae</taxon>
        <taxon>Nitrospira</taxon>
    </lineage>
</organism>
<protein>
    <recommendedName>
        <fullName evidence="7">Thymidylate kinase</fullName>
        <ecNumber evidence="7">2.7.4.9</ecNumber>
    </recommendedName>
    <alternativeName>
        <fullName evidence="7">dTMP kinase</fullName>
    </alternativeName>
</protein>
<evidence type="ECO:0000256" key="7">
    <source>
        <dbReference type="HAMAP-Rule" id="MF_00165"/>
    </source>
</evidence>
<comment type="function">
    <text evidence="7">Phosphorylation of dTMP to form dTDP in both de novo and salvage pathways of dTTP synthesis.</text>
</comment>
<evidence type="ECO:0000256" key="6">
    <source>
        <dbReference type="ARBA" id="ARBA00022840"/>
    </source>
</evidence>
<keyword evidence="2 7" id="KW-0808">Transferase</keyword>
<evidence type="ECO:0000256" key="5">
    <source>
        <dbReference type="ARBA" id="ARBA00022777"/>
    </source>
</evidence>
<dbReference type="EC" id="2.7.4.9" evidence="7"/>
<proteinExistence type="inferred from homology"/>
<dbReference type="GO" id="GO:0006233">
    <property type="term" value="P:dTDP biosynthetic process"/>
    <property type="evidence" value="ECO:0007669"/>
    <property type="project" value="InterPro"/>
</dbReference>
<dbReference type="Proteomes" id="UP000066284">
    <property type="component" value="Chromosome 1"/>
</dbReference>
<comment type="catalytic activity">
    <reaction evidence="7">
        <text>dTMP + ATP = dTDP + ADP</text>
        <dbReference type="Rhea" id="RHEA:13517"/>
        <dbReference type="ChEBI" id="CHEBI:30616"/>
        <dbReference type="ChEBI" id="CHEBI:58369"/>
        <dbReference type="ChEBI" id="CHEBI:63528"/>
        <dbReference type="ChEBI" id="CHEBI:456216"/>
        <dbReference type="EC" id="2.7.4.9"/>
    </reaction>
</comment>
<dbReference type="InterPro" id="IPR027417">
    <property type="entry name" value="P-loop_NTPase"/>
</dbReference>
<dbReference type="InterPro" id="IPR018094">
    <property type="entry name" value="Thymidylate_kinase"/>
</dbReference>
<dbReference type="CDD" id="cd01672">
    <property type="entry name" value="TMPK"/>
    <property type="match status" value="1"/>
</dbReference>
<dbReference type="KEGG" id="nio:NITINOP_2312"/>
<accession>A0A0S4KXZ4</accession>
<dbReference type="EMBL" id="LN885086">
    <property type="protein sequence ID" value="CUQ67284.1"/>
    <property type="molecule type" value="Genomic_DNA"/>
</dbReference>
<dbReference type="GO" id="GO:0006227">
    <property type="term" value="P:dUDP biosynthetic process"/>
    <property type="evidence" value="ECO:0007669"/>
    <property type="project" value="TreeGrafter"/>
</dbReference>